<organism evidence="2 3">
    <name type="scientific">Gluconobacter potus</name>
    <dbReference type="NCBI Taxonomy" id="2724927"/>
    <lineage>
        <taxon>Bacteria</taxon>
        <taxon>Pseudomonadati</taxon>
        <taxon>Pseudomonadota</taxon>
        <taxon>Alphaproteobacteria</taxon>
        <taxon>Acetobacterales</taxon>
        <taxon>Acetobacteraceae</taxon>
        <taxon>Gluconobacter</taxon>
    </lineage>
</organism>
<comment type="caution">
    <text evidence="2">The sequence shown here is derived from an EMBL/GenBank/DDBJ whole genome shotgun (WGS) entry which is preliminary data.</text>
</comment>
<accession>A0A149QT75</accession>
<evidence type="ECO:0000313" key="2">
    <source>
        <dbReference type="EMBL" id="KXV00394.1"/>
    </source>
</evidence>
<dbReference type="AlphaFoldDB" id="A0A149QT75"/>
<gene>
    <name evidence="2" type="ORF">AD929_12170</name>
</gene>
<dbReference type="EMBL" id="LHZB01000117">
    <property type="protein sequence ID" value="KXV00394.1"/>
    <property type="molecule type" value="Genomic_DNA"/>
</dbReference>
<protein>
    <submittedName>
        <fullName evidence="2">Uncharacterized protein</fullName>
    </submittedName>
</protein>
<dbReference type="Proteomes" id="UP000075573">
    <property type="component" value="Unassembled WGS sequence"/>
</dbReference>
<evidence type="ECO:0000256" key="1">
    <source>
        <dbReference type="SAM" id="MobiDB-lite"/>
    </source>
</evidence>
<name>A0A149QT75_9PROT</name>
<evidence type="ECO:0000313" key="3">
    <source>
        <dbReference type="Proteomes" id="UP000075573"/>
    </source>
</evidence>
<reference evidence="2 3" key="1">
    <citation type="submission" date="2015-06" db="EMBL/GenBank/DDBJ databases">
        <title>Improved classification and identification of acetic acid bacteria using matrix-assisted laser desorption/ionization time-of-flight mass spectrometry; Gluconobacter nephelii and Gluconobacter uchimurae are later heterotypic synonyms of Gluconobacter japonicus and Gluconobacter oxydans, respectively.</title>
        <authorList>
            <person name="Li L."/>
            <person name="Cleenwerck I."/>
            <person name="De Vuyst L."/>
            <person name="Vandamme P."/>
        </authorList>
    </citation>
    <scope>NUCLEOTIDE SEQUENCE [LARGE SCALE GENOMIC DNA]</scope>
    <source>
        <strain evidence="2 3">LMG 1764</strain>
    </source>
</reference>
<feature type="compositionally biased region" description="Basic residues" evidence="1">
    <location>
        <begin position="36"/>
        <end position="47"/>
    </location>
</feature>
<feature type="region of interest" description="Disordered" evidence="1">
    <location>
        <begin position="33"/>
        <end position="65"/>
    </location>
</feature>
<proteinExistence type="predicted"/>
<sequence length="65" mass="7753">MTQKFSVYNDNFLFNSLQYQTIYSSRGSYPREKYNRIKKAPSRRKGPFLKSGAYSPLRRELHSDQ</sequence>